<feature type="compositionally biased region" description="Low complexity" evidence="1">
    <location>
        <begin position="137"/>
        <end position="152"/>
    </location>
</feature>
<name>B4L7U5_DROMO</name>
<dbReference type="OMA" id="KCYDVHL"/>
<accession>B4L7U5</accession>
<evidence type="ECO:0000256" key="1">
    <source>
        <dbReference type="SAM" id="MobiDB-lite"/>
    </source>
</evidence>
<dbReference type="InParanoid" id="B4L7U5"/>
<dbReference type="eggNOG" id="ENOG502RYW3">
    <property type="taxonomic scope" value="Eukaryota"/>
</dbReference>
<dbReference type="PANTHER" id="PTHR31206">
    <property type="entry name" value="LP10445P"/>
    <property type="match status" value="1"/>
</dbReference>
<dbReference type="Pfam" id="PF14774">
    <property type="entry name" value="FAM177"/>
    <property type="match status" value="1"/>
</dbReference>
<evidence type="ECO:0000313" key="2">
    <source>
        <dbReference type="EMBL" id="EDW05520.1"/>
    </source>
</evidence>
<reference evidence="2 3" key="1">
    <citation type="journal article" date="2007" name="Nature">
        <title>Evolution of genes and genomes on the Drosophila phylogeny.</title>
        <authorList>
            <consortium name="Drosophila 12 Genomes Consortium"/>
            <person name="Clark A.G."/>
            <person name="Eisen M.B."/>
            <person name="Smith D.R."/>
            <person name="Bergman C.M."/>
            <person name="Oliver B."/>
            <person name="Markow T.A."/>
            <person name="Kaufman T.C."/>
            <person name="Kellis M."/>
            <person name="Gelbart W."/>
            <person name="Iyer V.N."/>
            <person name="Pollard D.A."/>
            <person name="Sackton T.B."/>
            <person name="Larracuente A.M."/>
            <person name="Singh N.D."/>
            <person name="Abad J.P."/>
            <person name="Abt D.N."/>
            <person name="Adryan B."/>
            <person name="Aguade M."/>
            <person name="Akashi H."/>
            <person name="Anderson W.W."/>
            <person name="Aquadro C.F."/>
            <person name="Ardell D.H."/>
            <person name="Arguello R."/>
            <person name="Artieri C.G."/>
            <person name="Barbash D.A."/>
            <person name="Barker D."/>
            <person name="Barsanti P."/>
            <person name="Batterham P."/>
            <person name="Batzoglou S."/>
            <person name="Begun D."/>
            <person name="Bhutkar A."/>
            <person name="Blanco E."/>
            <person name="Bosak S.A."/>
            <person name="Bradley R.K."/>
            <person name="Brand A.D."/>
            <person name="Brent M.R."/>
            <person name="Brooks A.N."/>
            <person name="Brown R.H."/>
            <person name="Butlin R.K."/>
            <person name="Caggese C."/>
            <person name="Calvi B.R."/>
            <person name="Bernardo de Carvalho A."/>
            <person name="Caspi A."/>
            <person name="Castrezana S."/>
            <person name="Celniker S.E."/>
            <person name="Chang J.L."/>
            <person name="Chapple C."/>
            <person name="Chatterji S."/>
            <person name="Chinwalla A."/>
            <person name="Civetta A."/>
            <person name="Clifton S.W."/>
            <person name="Comeron J.M."/>
            <person name="Costello J.C."/>
            <person name="Coyne J.A."/>
            <person name="Daub J."/>
            <person name="David R.G."/>
            <person name="Delcher A.L."/>
            <person name="Delehaunty K."/>
            <person name="Do C.B."/>
            <person name="Ebling H."/>
            <person name="Edwards K."/>
            <person name="Eickbush T."/>
            <person name="Evans J.D."/>
            <person name="Filipski A."/>
            <person name="Findeiss S."/>
            <person name="Freyhult E."/>
            <person name="Fulton L."/>
            <person name="Fulton R."/>
            <person name="Garcia A.C."/>
            <person name="Gardiner A."/>
            <person name="Garfield D.A."/>
            <person name="Garvin B.E."/>
            <person name="Gibson G."/>
            <person name="Gilbert D."/>
            <person name="Gnerre S."/>
            <person name="Godfrey J."/>
            <person name="Good R."/>
            <person name="Gotea V."/>
            <person name="Gravely B."/>
            <person name="Greenberg A.J."/>
            <person name="Griffiths-Jones S."/>
            <person name="Gross S."/>
            <person name="Guigo R."/>
            <person name="Gustafson E.A."/>
            <person name="Haerty W."/>
            <person name="Hahn M.W."/>
            <person name="Halligan D.L."/>
            <person name="Halpern A.L."/>
            <person name="Halter G.M."/>
            <person name="Han M.V."/>
            <person name="Heger A."/>
            <person name="Hillier L."/>
            <person name="Hinrichs A.S."/>
            <person name="Holmes I."/>
            <person name="Hoskins R.A."/>
            <person name="Hubisz M.J."/>
            <person name="Hultmark D."/>
            <person name="Huntley M.A."/>
            <person name="Jaffe D.B."/>
            <person name="Jagadeeshan S."/>
            <person name="Jeck W.R."/>
            <person name="Johnson J."/>
            <person name="Jones C.D."/>
            <person name="Jordan W.C."/>
            <person name="Karpen G.H."/>
            <person name="Kataoka E."/>
            <person name="Keightley P.D."/>
            <person name="Kheradpour P."/>
            <person name="Kirkness E.F."/>
            <person name="Koerich L.B."/>
            <person name="Kristiansen K."/>
            <person name="Kudrna D."/>
            <person name="Kulathinal R.J."/>
            <person name="Kumar S."/>
            <person name="Kwok R."/>
            <person name="Lander E."/>
            <person name="Langley C.H."/>
            <person name="Lapoint R."/>
            <person name="Lazzaro B.P."/>
            <person name="Lee S.J."/>
            <person name="Levesque L."/>
            <person name="Li R."/>
            <person name="Lin C.F."/>
            <person name="Lin M.F."/>
            <person name="Lindblad-Toh K."/>
            <person name="Llopart A."/>
            <person name="Long M."/>
            <person name="Low L."/>
            <person name="Lozovsky E."/>
            <person name="Lu J."/>
            <person name="Luo M."/>
            <person name="Machado C.A."/>
            <person name="Makalowski W."/>
            <person name="Marzo M."/>
            <person name="Matsuda M."/>
            <person name="Matzkin L."/>
            <person name="McAllister B."/>
            <person name="McBride C.S."/>
            <person name="McKernan B."/>
            <person name="McKernan K."/>
            <person name="Mendez-Lago M."/>
            <person name="Minx P."/>
            <person name="Mollenhauer M.U."/>
            <person name="Montooth K."/>
            <person name="Mount S.M."/>
            <person name="Mu X."/>
            <person name="Myers E."/>
            <person name="Negre B."/>
            <person name="Newfeld S."/>
            <person name="Nielsen R."/>
            <person name="Noor M.A."/>
            <person name="O'Grady P."/>
            <person name="Pachter L."/>
            <person name="Papaceit M."/>
            <person name="Parisi M.J."/>
            <person name="Parisi M."/>
            <person name="Parts L."/>
            <person name="Pedersen J.S."/>
            <person name="Pesole G."/>
            <person name="Phillippy A.M."/>
            <person name="Ponting C.P."/>
            <person name="Pop M."/>
            <person name="Porcelli D."/>
            <person name="Powell J.R."/>
            <person name="Prohaska S."/>
            <person name="Pruitt K."/>
            <person name="Puig M."/>
            <person name="Quesneville H."/>
            <person name="Ram K.R."/>
            <person name="Rand D."/>
            <person name="Rasmussen M.D."/>
            <person name="Reed L.K."/>
            <person name="Reenan R."/>
            <person name="Reily A."/>
            <person name="Remington K.A."/>
            <person name="Rieger T.T."/>
            <person name="Ritchie M.G."/>
            <person name="Robin C."/>
            <person name="Rogers Y.H."/>
            <person name="Rohde C."/>
            <person name="Rozas J."/>
            <person name="Rubenfield M.J."/>
            <person name="Ruiz A."/>
            <person name="Russo S."/>
            <person name="Salzberg S.L."/>
            <person name="Sanchez-Gracia A."/>
            <person name="Saranga D.J."/>
            <person name="Sato H."/>
            <person name="Schaeffer S.W."/>
            <person name="Schatz M.C."/>
            <person name="Schlenke T."/>
            <person name="Schwartz R."/>
            <person name="Segarra C."/>
            <person name="Singh R.S."/>
            <person name="Sirot L."/>
            <person name="Sirota M."/>
            <person name="Sisneros N.B."/>
            <person name="Smith C.D."/>
            <person name="Smith T.F."/>
            <person name="Spieth J."/>
            <person name="Stage D.E."/>
            <person name="Stark A."/>
            <person name="Stephan W."/>
            <person name="Strausberg R.L."/>
            <person name="Strempel S."/>
            <person name="Sturgill D."/>
            <person name="Sutton G."/>
            <person name="Sutton G.G."/>
            <person name="Tao W."/>
            <person name="Teichmann S."/>
            <person name="Tobari Y.N."/>
            <person name="Tomimura Y."/>
            <person name="Tsolas J.M."/>
            <person name="Valente V.L."/>
            <person name="Venter E."/>
            <person name="Venter J.C."/>
            <person name="Vicario S."/>
            <person name="Vieira F.G."/>
            <person name="Vilella A.J."/>
            <person name="Villasante A."/>
            <person name="Walenz B."/>
            <person name="Wang J."/>
            <person name="Wasserman M."/>
            <person name="Watts T."/>
            <person name="Wilson D."/>
            <person name="Wilson R.K."/>
            <person name="Wing R.A."/>
            <person name="Wolfner M.F."/>
            <person name="Wong A."/>
            <person name="Wong G.K."/>
            <person name="Wu C.I."/>
            <person name="Wu G."/>
            <person name="Yamamoto D."/>
            <person name="Yang H.P."/>
            <person name="Yang S.P."/>
            <person name="Yorke J.A."/>
            <person name="Yoshida K."/>
            <person name="Zdobnov E."/>
            <person name="Zhang P."/>
            <person name="Zhang Y."/>
            <person name="Zimin A.V."/>
            <person name="Baldwin J."/>
            <person name="Abdouelleil A."/>
            <person name="Abdulkadir J."/>
            <person name="Abebe A."/>
            <person name="Abera B."/>
            <person name="Abreu J."/>
            <person name="Acer S.C."/>
            <person name="Aftuck L."/>
            <person name="Alexander A."/>
            <person name="An P."/>
            <person name="Anderson E."/>
            <person name="Anderson S."/>
            <person name="Arachi H."/>
            <person name="Azer M."/>
            <person name="Bachantsang P."/>
            <person name="Barry A."/>
            <person name="Bayul T."/>
            <person name="Berlin A."/>
            <person name="Bessette D."/>
            <person name="Bloom T."/>
            <person name="Blye J."/>
            <person name="Boguslavskiy L."/>
            <person name="Bonnet C."/>
            <person name="Boukhgalter B."/>
            <person name="Bourzgui I."/>
            <person name="Brown A."/>
            <person name="Cahill P."/>
            <person name="Channer S."/>
            <person name="Cheshatsang Y."/>
            <person name="Chuda L."/>
            <person name="Citroen M."/>
            <person name="Collymore A."/>
            <person name="Cooke P."/>
            <person name="Costello M."/>
            <person name="D'Aco K."/>
            <person name="Daza R."/>
            <person name="De Haan G."/>
            <person name="DeGray S."/>
            <person name="DeMaso C."/>
            <person name="Dhargay N."/>
            <person name="Dooley K."/>
            <person name="Dooley E."/>
            <person name="Doricent M."/>
            <person name="Dorje P."/>
            <person name="Dorjee K."/>
            <person name="Dupes A."/>
            <person name="Elong R."/>
            <person name="Falk J."/>
            <person name="Farina A."/>
            <person name="Faro S."/>
            <person name="Ferguson D."/>
            <person name="Fisher S."/>
            <person name="Foley C.D."/>
            <person name="Franke A."/>
            <person name="Friedrich D."/>
            <person name="Gadbois L."/>
            <person name="Gearin G."/>
            <person name="Gearin C.R."/>
            <person name="Giannoukos G."/>
            <person name="Goode T."/>
            <person name="Graham J."/>
            <person name="Grandbois E."/>
            <person name="Grewal S."/>
            <person name="Gyaltsen K."/>
            <person name="Hafez N."/>
            <person name="Hagos B."/>
            <person name="Hall J."/>
            <person name="Henson C."/>
            <person name="Hollinger A."/>
            <person name="Honan T."/>
            <person name="Huard M.D."/>
            <person name="Hughes L."/>
            <person name="Hurhula B."/>
            <person name="Husby M.E."/>
            <person name="Kamat A."/>
            <person name="Kanga B."/>
            <person name="Kashin S."/>
            <person name="Khazanovich D."/>
            <person name="Kisner P."/>
            <person name="Lance K."/>
            <person name="Lara M."/>
            <person name="Lee W."/>
            <person name="Lennon N."/>
            <person name="Letendre F."/>
            <person name="LeVine R."/>
            <person name="Lipovsky A."/>
            <person name="Liu X."/>
            <person name="Liu J."/>
            <person name="Liu S."/>
            <person name="Lokyitsang T."/>
            <person name="Lokyitsang Y."/>
            <person name="Lubonja R."/>
            <person name="Lui A."/>
            <person name="MacDonald P."/>
            <person name="Magnisalis V."/>
            <person name="Maru K."/>
            <person name="Matthews C."/>
            <person name="McCusker W."/>
            <person name="McDonough S."/>
            <person name="Mehta T."/>
            <person name="Meldrim J."/>
            <person name="Meneus L."/>
            <person name="Mihai O."/>
            <person name="Mihalev A."/>
            <person name="Mihova T."/>
            <person name="Mittelman R."/>
            <person name="Mlenga V."/>
            <person name="Montmayeur A."/>
            <person name="Mulrain L."/>
            <person name="Navidi A."/>
            <person name="Naylor J."/>
            <person name="Negash T."/>
            <person name="Nguyen T."/>
            <person name="Nguyen N."/>
            <person name="Nicol R."/>
            <person name="Norbu C."/>
            <person name="Norbu N."/>
            <person name="Novod N."/>
            <person name="O'Neill B."/>
            <person name="Osman S."/>
            <person name="Markiewicz E."/>
            <person name="Oyono O.L."/>
            <person name="Patti C."/>
            <person name="Phunkhang P."/>
            <person name="Pierre F."/>
            <person name="Priest M."/>
            <person name="Raghuraman S."/>
            <person name="Rege F."/>
            <person name="Reyes R."/>
            <person name="Rise C."/>
            <person name="Rogov P."/>
            <person name="Ross K."/>
            <person name="Ryan E."/>
            <person name="Settipalli S."/>
            <person name="Shea T."/>
            <person name="Sherpa N."/>
            <person name="Shi L."/>
            <person name="Shih D."/>
            <person name="Sparrow T."/>
            <person name="Spaulding J."/>
            <person name="Stalker J."/>
            <person name="Stange-Thomann N."/>
            <person name="Stavropoulos S."/>
            <person name="Stone C."/>
            <person name="Strader C."/>
            <person name="Tesfaye S."/>
            <person name="Thomson T."/>
            <person name="Thoulutsang Y."/>
            <person name="Thoulutsang D."/>
            <person name="Topham K."/>
            <person name="Topping I."/>
            <person name="Tsamla T."/>
            <person name="Vassiliev H."/>
            <person name="Vo A."/>
            <person name="Wangchuk T."/>
            <person name="Wangdi T."/>
            <person name="Weiand M."/>
            <person name="Wilkinson J."/>
            <person name="Wilson A."/>
            <person name="Yadav S."/>
            <person name="Young G."/>
            <person name="Yu Q."/>
            <person name="Zembek L."/>
            <person name="Zhong D."/>
            <person name="Zimmer A."/>
            <person name="Zwirko Z."/>
            <person name="Jaffe D.B."/>
            <person name="Alvarez P."/>
            <person name="Brockman W."/>
            <person name="Butler J."/>
            <person name="Chin C."/>
            <person name="Gnerre S."/>
            <person name="Grabherr M."/>
            <person name="Kleber M."/>
            <person name="Mauceli E."/>
            <person name="MacCallum I."/>
        </authorList>
    </citation>
    <scope>NUCLEOTIDE SEQUENCE [LARGE SCALE GENOMIC DNA]</scope>
    <source>
        <strain evidence="3">Tucson 15081-1352.22</strain>
    </source>
</reference>
<dbReference type="FunCoup" id="B4L7U5">
    <property type="interactions" value="9"/>
</dbReference>
<feature type="compositionally biased region" description="Polar residues" evidence="1">
    <location>
        <begin position="1"/>
        <end position="16"/>
    </location>
</feature>
<feature type="region of interest" description="Disordered" evidence="1">
    <location>
        <begin position="119"/>
        <end position="154"/>
    </location>
</feature>
<dbReference type="Proteomes" id="UP000009192">
    <property type="component" value="Unassembled WGS sequence"/>
</dbReference>
<proteinExistence type="predicted"/>
<dbReference type="InterPro" id="IPR028260">
    <property type="entry name" value="FAM177"/>
</dbReference>
<gene>
    <name evidence="2" type="primary">Dmoj\GI11080</name>
    <name evidence="2" type="ORF">Dmoj_GI11080</name>
</gene>
<keyword evidence="3" id="KW-1185">Reference proteome</keyword>
<sequence length="174" mass="18823">MSTTVNTNSESAANGRSETDRISSLELQSSKRMLYFSDGVMEEPSSSDSDGEPDVPDKGYDAQLERELPLGPRLRYKATKVGHNILAGIDYVGGGLASFLGITNSKYASELKYHQRAKEQAEAEAATDEDLDNWQANGNGRSGNNNNNNNRGDTIVVCAPARRDVTAALPPSRQ</sequence>
<dbReference type="AlphaFoldDB" id="B4L7U5"/>
<feature type="region of interest" description="Disordered" evidence="1">
    <location>
        <begin position="1"/>
        <end position="66"/>
    </location>
</feature>
<dbReference type="EMBL" id="CH933814">
    <property type="protein sequence ID" value="EDW05520.1"/>
    <property type="molecule type" value="Genomic_DNA"/>
</dbReference>
<dbReference type="OrthoDB" id="45963at2759"/>
<protein>
    <submittedName>
        <fullName evidence="2">Uncharacterized protein</fullName>
    </submittedName>
</protein>
<feature type="compositionally biased region" description="Basic and acidic residues" evidence="1">
    <location>
        <begin position="55"/>
        <end position="66"/>
    </location>
</feature>
<dbReference type="PhylomeDB" id="B4L7U5"/>
<dbReference type="PANTHER" id="PTHR31206:SF1">
    <property type="entry name" value="LP10445P"/>
    <property type="match status" value="1"/>
</dbReference>
<organism evidence="2 3">
    <name type="scientific">Drosophila mojavensis</name>
    <name type="common">Fruit fly</name>
    <dbReference type="NCBI Taxonomy" id="7230"/>
    <lineage>
        <taxon>Eukaryota</taxon>
        <taxon>Metazoa</taxon>
        <taxon>Ecdysozoa</taxon>
        <taxon>Arthropoda</taxon>
        <taxon>Hexapoda</taxon>
        <taxon>Insecta</taxon>
        <taxon>Pterygota</taxon>
        <taxon>Neoptera</taxon>
        <taxon>Endopterygota</taxon>
        <taxon>Diptera</taxon>
        <taxon>Brachycera</taxon>
        <taxon>Muscomorpha</taxon>
        <taxon>Ephydroidea</taxon>
        <taxon>Drosophilidae</taxon>
        <taxon>Drosophila</taxon>
    </lineage>
</organism>
<evidence type="ECO:0000313" key="3">
    <source>
        <dbReference type="Proteomes" id="UP000009192"/>
    </source>
</evidence>
<dbReference type="KEGG" id="dmo:Dmoj_GI11080"/>
<dbReference type="HOGENOM" id="CLU_1490530_0_0_1"/>